<feature type="region of interest" description="Disordered" evidence="1">
    <location>
        <begin position="1"/>
        <end position="91"/>
    </location>
</feature>
<feature type="compositionally biased region" description="Basic and acidic residues" evidence="1">
    <location>
        <begin position="43"/>
        <end position="73"/>
    </location>
</feature>
<proteinExistence type="predicted"/>
<evidence type="ECO:0000256" key="1">
    <source>
        <dbReference type="SAM" id="MobiDB-lite"/>
    </source>
</evidence>
<dbReference type="EMBL" id="BMKQ01000001">
    <property type="protein sequence ID" value="GGF43220.1"/>
    <property type="molecule type" value="Genomic_DNA"/>
</dbReference>
<feature type="compositionally biased region" description="Basic and acidic residues" evidence="1">
    <location>
        <begin position="82"/>
        <end position="91"/>
    </location>
</feature>
<dbReference type="Proteomes" id="UP000649179">
    <property type="component" value="Unassembled WGS sequence"/>
</dbReference>
<reference evidence="2" key="2">
    <citation type="submission" date="2020-09" db="EMBL/GenBank/DDBJ databases">
        <authorList>
            <person name="Sun Q."/>
            <person name="Zhou Y."/>
        </authorList>
    </citation>
    <scope>NUCLEOTIDE SEQUENCE</scope>
    <source>
        <strain evidence="2">CGMCC 1.16067</strain>
    </source>
</reference>
<reference evidence="2" key="1">
    <citation type="journal article" date="2014" name="Int. J. Syst. Evol. Microbiol.">
        <title>Complete genome sequence of Corynebacterium casei LMG S-19264T (=DSM 44701T), isolated from a smear-ripened cheese.</title>
        <authorList>
            <consortium name="US DOE Joint Genome Institute (JGI-PGF)"/>
            <person name="Walter F."/>
            <person name="Albersmeier A."/>
            <person name="Kalinowski J."/>
            <person name="Ruckert C."/>
        </authorList>
    </citation>
    <scope>NUCLEOTIDE SEQUENCE</scope>
    <source>
        <strain evidence="2">CGMCC 1.16067</strain>
    </source>
</reference>
<evidence type="ECO:0000313" key="3">
    <source>
        <dbReference type="Proteomes" id="UP000649179"/>
    </source>
</evidence>
<organism evidence="2 3">
    <name type="scientific">Marmoricola endophyticus</name>
    <dbReference type="NCBI Taxonomy" id="2040280"/>
    <lineage>
        <taxon>Bacteria</taxon>
        <taxon>Bacillati</taxon>
        <taxon>Actinomycetota</taxon>
        <taxon>Actinomycetes</taxon>
        <taxon>Propionibacteriales</taxon>
        <taxon>Nocardioidaceae</taxon>
        <taxon>Marmoricola</taxon>
    </lineage>
</organism>
<protein>
    <submittedName>
        <fullName evidence="2">Uncharacterized protein</fullName>
    </submittedName>
</protein>
<name>A0A917F1H8_9ACTN</name>
<accession>A0A917F1H8</accession>
<gene>
    <name evidence="2" type="ORF">GCM10011519_16390</name>
</gene>
<feature type="compositionally biased region" description="Acidic residues" evidence="1">
    <location>
        <begin position="1"/>
        <end position="19"/>
    </location>
</feature>
<sequence>MSEPSDENPETEDASEDQDSGGSTGVGAVPDAEDVDAEAIEEERERRLDPENRPENVEIDNTQRDFDSEKGMFEDSEGYDEAEAKFDDDAM</sequence>
<feature type="compositionally biased region" description="Acidic residues" evidence="1">
    <location>
        <begin position="31"/>
        <end position="42"/>
    </location>
</feature>
<dbReference type="AlphaFoldDB" id="A0A917F1H8"/>
<keyword evidence="3" id="KW-1185">Reference proteome</keyword>
<evidence type="ECO:0000313" key="2">
    <source>
        <dbReference type="EMBL" id="GGF43220.1"/>
    </source>
</evidence>
<dbReference type="RefSeq" id="WP_188779337.1">
    <property type="nucleotide sequence ID" value="NZ_BMKQ01000001.1"/>
</dbReference>
<comment type="caution">
    <text evidence="2">The sequence shown here is derived from an EMBL/GenBank/DDBJ whole genome shotgun (WGS) entry which is preliminary data.</text>
</comment>